<name>A0A1S3DRV1_DIACI</name>
<feature type="compositionally biased region" description="Polar residues" evidence="1">
    <location>
        <begin position="127"/>
        <end position="161"/>
    </location>
</feature>
<evidence type="ECO:0000256" key="1">
    <source>
        <dbReference type="SAM" id="MobiDB-lite"/>
    </source>
</evidence>
<dbReference type="GeneID" id="103523295"/>
<feature type="region of interest" description="Disordered" evidence="1">
    <location>
        <begin position="1"/>
        <end position="218"/>
    </location>
</feature>
<keyword evidence="2" id="KW-1185">Reference proteome</keyword>
<feature type="compositionally biased region" description="Polar residues" evidence="1">
    <location>
        <begin position="72"/>
        <end position="84"/>
    </location>
</feature>
<feature type="compositionally biased region" description="Basic and acidic residues" evidence="1">
    <location>
        <begin position="39"/>
        <end position="57"/>
    </location>
</feature>
<sequence length="345" mass="35349">MGRSEDSRAYLDSSCPSTLGRYSDYPKEGSLGRYSDSLGRYRDAEPGSRDNIDKPGRDGQNFKNNREKRSQDLNASESELQPLNNRAGLDGESRQFSSLARPSLKSLGEGSSTHSLPVAMETERRVSQTNNAPSVAMTTNDLGPERNPTSGTNPKGNSATVERNPAHPGGNYAAMNYTGRNPTSTGRSSNAIAGNPANSPPLSNAIGNPAQPASLTNDIGNSATIGNATANPSSGNVANTIGNFRSIGNAIQGNSTLGNATTVPRGGPTSNFVNNLPSPGSNIGNSLTTPTSIGNSLATPTGSIGNSLATPTSTLLGANGHLSGGVTGGAHRRNGAAPPTNSMPC</sequence>
<dbReference type="Proteomes" id="UP000079169">
    <property type="component" value="Unplaced"/>
</dbReference>
<feature type="region of interest" description="Disordered" evidence="1">
    <location>
        <begin position="315"/>
        <end position="345"/>
    </location>
</feature>
<evidence type="ECO:0000313" key="3">
    <source>
        <dbReference type="RefSeq" id="XP_008486575.1"/>
    </source>
</evidence>
<proteinExistence type="predicted"/>
<dbReference type="KEGG" id="dci:103523295"/>
<dbReference type="AlphaFoldDB" id="A0A1S3DRV1"/>
<feature type="compositionally biased region" description="Polar residues" evidence="1">
    <location>
        <begin position="178"/>
        <end position="218"/>
    </location>
</feature>
<reference evidence="3" key="1">
    <citation type="submission" date="2025-08" db="UniProtKB">
        <authorList>
            <consortium name="RefSeq"/>
        </authorList>
    </citation>
    <scope>IDENTIFICATION</scope>
</reference>
<organism evidence="2 3">
    <name type="scientific">Diaphorina citri</name>
    <name type="common">Asian citrus psyllid</name>
    <dbReference type="NCBI Taxonomy" id="121845"/>
    <lineage>
        <taxon>Eukaryota</taxon>
        <taxon>Metazoa</taxon>
        <taxon>Ecdysozoa</taxon>
        <taxon>Arthropoda</taxon>
        <taxon>Hexapoda</taxon>
        <taxon>Insecta</taxon>
        <taxon>Pterygota</taxon>
        <taxon>Neoptera</taxon>
        <taxon>Paraneoptera</taxon>
        <taxon>Hemiptera</taxon>
        <taxon>Sternorrhyncha</taxon>
        <taxon>Psylloidea</taxon>
        <taxon>Psyllidae</taxon>
        <taxon>Diaphorininae</taxon>
        <taxon>Diaphorina</taxon>
    </lineage>
</organism>
<evidence type="ECO:0000313" key="2">
    <source>
        <dbReference type="Proteomes" id="UP000079169"/>
    </source>
</evidence>
<dbReference type="RefSeq" id="XP_008486575.1">
    <property type="nucleotide sequence ID" value="XM_008488353.3"/>
</dbReference>
<dbReference type="PaxDb" id="121845-A0A1S3DRV1"/>
<gene>
    <name evidence="3" type="primary">LOC103523295</name>
</gene>
<protein>
    <submittedName>
        <fullName evidence="3">Flocculation protein FLO11-like</fullName>
    </submittedName>
</protein>
<accession>A0A1S3DRV1</accession>